<dbReference type="CDD" id="cd02135">
    <property type="entry name" value="YdjA-like"/>
    <property type="match status" value="1"/>
</dbReference>
<dbReference type="Pfam" id="PF00881">
    <property type="entry name" value="Nitroreductase"/>
    <property type="match status" value="1"/>
</dbReference>
<evidence type="ECO:0000256" key="6">
    <source>
        <dbReference type="ARBA" id="ARBA00023027"/>
    </source>
</evidence>
<dbReference type="InterPro" id="IPR026021">
    <property type="entry name" value="YdjA-like"/>
</dbReference>
<keyword evidence="11" id="KW-1185">Reference proteome</keyword>
<dbReference type="AlphaFoldDB" id="A0AAE9XRZ7"/>
<gene>
    <name evidence="10" type="ORF">PH603_04605</name>
</gene>
<dbReference type="InterPro" id="IPR052530">
    <property type="entry name" value="NAD(P)H_nitroreductase"/>
</dbReference>
<evidence type="ECO:0000313" key="10">
    <source>
        <dbReference type="EMBL" id="WCL55039.1"/>
    </source>
</evidence>
<dbReference type="GO" id="GO:0016491">
    <property type="term" value="F:oxidoreductase activity"/>
    <property type="evidence" value="ECO:0007669"/>
    <property type="project" value="UniProtKB-UniRule"/>
</dbReference>
<feature type="binding site" evidence="8">
    <location>
        <position position="48"/>
    </location>
    <ligand>
        <name>FMN</name>
        <dbReference type="ChEBI" id="CHEBI:58210"/>
        <note>ligand shared between dimeric partners</note>
    </ligand>
</feature>
<dbReference type="EC" id="1.-.-.-" evidence="7"/>
<keyword evidence="3 7" id="KW-0288">FMN</keyword>
<keyword evidence="4 7" id="KW-0521">NADP</keyword>
<dbReference type="EMBL" id="CP116805">
    <property type="protein sequence ID" value="WCL55039.1"/>
    <property type="molecule type" value="Genomic_DNA"/>
</dbReference>
<keyword evidence="2 7" id="KW-0285">Flavoprotein</keyword>
<feature type="binding site" evidence="8">
    <location>
        <position position="44"/>
    </location>
    <ligand>
        <name>FMN</name>
        <dbReference type="ChEBI" id="CHEBI:58210"/>
        <note>ligand shared between dimeric partners</note>
    </ligand>
</feature>
<dbReference type="RefSeq" id="WP_289504793.1">
    <property type="nucleotide sequence ID" value="NZ_CP116805.1"/>
</dbReference>
<evidence type="ECO:0000259" key="9">
    <source>
        <dbReference type="Pfam" id="PF00881"/>
    </source>
</evidence>
<name>A0AAE9XRZ7_9PROT</name>
<dbReference type="PANTHER" id="PTHR43821:SF1">
    <property type="entry name" value="NAD(P)H NITROREDUCTASE YDJA-RELATED"/>
    <property type="match status" value="1"/>
</dbReference>
<evidence type="ECO:0000313" key="11">
    <source>
        <dbReference type="Proteomes" id="UP001217500"/>
    </source>
</evidence>
<dbReference type="InterPro" id="IPR029479">
    <property type="entry name" value="Nitroreductase"/>
</dbReference>
<evidence type="ECO:0000256" key="1">
    <source>
        <dbReference type="ARBA" id="ARBA00007118"/>
    </source>
</evidence>
<proteinExistence type="inferred from homology"/>
<evidence type="ECO:0000256" key="7">
    <source>
        <dbReference type="PIRNR" id="PIRNR000232"/>
    </source>
</evidence>
<keyword evidence="6 7" id="KW-0520">NAD</keyword>
<feature type="binding site" description="in other chain" evidence="8">
    <location>
        <begin position="141"/>
        <end position="143"/>
    </location>
    <ligand>
        <name>FMN</name>
        <dbReference type="ChEBI" id="CHEBI:58210"/>
        <note>ligand shared between dimeric partners</note>
    </ligand>
</feature>
<protein>
    <recommendedName>
        <fullName evidence="7">Putative NAD(P)H nitroreductase</fullName>
        <ecNumber evidence="7">1.-.-.-</ecNumber>
    </recommendedName>
</protein>
<comment type="similarity">
    <text evidence="1 7">Belongs to the nitroreductase family.</text>
</comment>
<evidence type="ECO:0000256" key="8">
    <source>
        <dbReference type="PIRSR" id="PIRSR000232-1"/>
    </source>
</evidence>
<dbReference type="KEGG" id="gso:PH603_04605"/>
<dbReference type="InterPro" id="IPR000415">
    <property type="entry name" value="Nitroreductase-like"/>
</dbReference>
<evidence type="ECO:0000256" key="3">
    <source>
        <dbReference type="ARBA" id="ARBA00022643"/>
    </source>
</evidence>
<feature type="domain" description="Nitroreductase" evidence="9">
    <location>
        <begin position="15"/>
        <end position="171"/>
    </location>
</feature>
<dbReference type="Proteomes" id="UP001217500">
    <property type="component" value="Chromosome"/>
</dbReference>
<dbReference type="PANTHER" id="PTHR43821">
    <property type="entry name" value="NAD(P)H NITROREDUCTASE YDJA-RELATED"/>
    <property type="match status" value="1"/>
</dbReference>
<organism evidence="10 11">
    <name type="scientific">Gimibacter soli</name>
    <dbReference type="NCBI Taxonomy" id="3024400"/>
    <lineage>
        <taxon>Bacteria</taxon>
        <taxon>Pseudomonadati</taxon>
        <taxon>Pseudomonadota</taxon>
        <taxon>Alphaproteobacteria</taxon>
        <taxon>Kordiimonadales</taxon>
        <taxon>Temperatibacteraceae</taxon>
        <taxon>Gimibacter</taxon>
    </lineage>
</organism>
<evidence type="ECO:0000256" key="2">
    <source>
        <dbReference type="ARBA" id="ARBA00022630"/>
    </source>
</evidence>
<dbReference type="SUPFAM" id="SSF55469">
    <property type="entry name" value="FMN-dependent nitroreductase-like"/>
    <property type="match status" value="1"/>
</dbReference>
<accession>A0AAE9XRZ7</accession>
<dbReference type="Gene3D" id="3.40.109.10">
    <property type="entry name" value="NADH Oxidase"/>
    <property type="match status" value="1"/>
</dbReference>
<evidence type="ECO:0000256" key="4">
    <source>
        <dbReference type="ARBA" id="ARBA00022857"/>
    </source>
</evidence>
<evidence type="ECO:0000256" key="5">
    <source>
        <dbReference type="ARBA" id="ARBA00023002"/>
    </source>
</evidence>
<keyword evidence="5 7" id="KW-0560">Oxidoreductase</keyword>
<sequence>MSFNQPCSATLEFLMRRRSVKPRDMVGPGPDRAEMEAILKAATRVPDHGKLTPWRFIVLSGDDRAPLGDLIARALVLEQETSETVAEKMKGYATQGPTLVIAISSPRDTHRIPLMEQDMSVGAACQNLLVAAHAAGFVGSWLTGWGAYSRTVADGLGLEPQEKIAGFIFLGRQDAMPEERPRPDLDEVVTWGWPTA</sequence>
<reference evidence="10" key="1">
    <citation type="submission" date="2023-01" db="EMBL/GenBank/DDBJ databases">
        <title>The genome sequence of Kordiimonadaceae bacterium 6D33.</title>
        <authorList>
            <person name="Liu Y."/>
        </authorList>
    </citation>
    <scope>NUCLEOTIDE SEQUENCE</scope>
    <source>
        <strain evidence="10">6D33</strain>
    </source>
</reference>
<comment type="cofactor">
    <cofactor evidence="8">
        <name>FMN</name>
        <dbReference type="ChEBI" id="CHEBI:58210"/>
    </cofactor>
    <text evidence="8">Binds 1 FMN per subunit.</text>
</comment>
<dbReference type="PIRSF" id="PIRSF000232">
    <property type="entry name" value="YdjA"/>
    <property type="match status" value="1"/>
</dbReference>
<feature type="binding site" description="in other chain" evidence="8">
    <location>
        <begin position="17"/>
        <end position="19"/>
    </location>
    <ligand>
        <name>FMN</name>
        <dbReference type="ChEBI" id="CHEBI:58210"/>
        <note>ligand shared between dimeric partners</note>
    </ligand>
</feature>